<evidence type="ECO:0000256" key="1">
    <source>
        <dbReference type="ARBA" id="ARBA00004150"/>
    </source>
</evidence>
<comment type="caution">
    <text evidence="10">The sequence shown here is derived from an EMBL/GenBank/DDBJ whole genome shotgun (WGS) entry which is preliminary data.</text>
</comment>
<evidence type="ECO:0000256" key="4">
    <source>
        <dbReference type="ARBA" id="ARBA00022753"/>
    </source>
</evidence>
<feature type="region of interest" description="Disordered" evidence="7">
    <location>
        <begin position="334"/>
        <end position="354"/>
    </location>
</feature>
<dbReference type="InterPro" id="IPR039766">
    <property type="entry name" value="Vps53"/>
</dbReference>
<accession>A0ABD3NHS7</accession>
<dbReference type="GO" id="GO:0005794">
    <property type="term" value="C:Golgi apparatus"/>
    <property type="evidence" value="ECO:0007669"/>
    <property type="project" value="UniProtKB-SubCell"/>
</dbReference>
<evidence type="ECO:0000259" key="8">
    <source>
        <dbReference type="Pfam" id="PF04100"/>
    </source>
</evidence>
<evidence type="ECO:0000256" key="3">
    <source>
        <dbReference type="ARBA" id="ARBA00008628"/>
    </source>
</evidence>
<keyword evidence="11" id="KW-1185">Reference proteome</keyword>
<keyword evidence="5" id="KW-0333">Golgi apparatus</keyword>
<organism evidence="10 11">
    <name type="scientific">Cyclotella cryptica</name>
    <dbReference type="NCBI Taxonomy" id="29204"/>
    <lineage>
        <taxon>Eukaryota</taxon>
        <taxon>Sar</taxon>
        <taxon>Stramenopiles</taxon>
        <taxon>Ochrophyta</taxon>
        <taxon>Bacillariophyta</taxon>
        <taxon>Coscinodiscophyceae</taxon>
        <taxon>Thalassiosirophycidae</taxon>
        <taxon>Stephanodiscales</taxon>
        <taxon>Stephanodiscaceae</taxon>
        <taxon>Cyclotella</taxon>
    </lineage>
</organism>
<evidence type="ECO:0000256" key="6">
    <source>
        <dbReference type="ARBA" id="ARBA00023136"/>
    </source>
</evidence>
<evidence type="ECO:0000256" key="7">
    <source>
        <dbReference type="SAM" id="MobiDB-lite"/>
    </source>
</evidence>
<evidence type="ECO:0000259" key="9">
    <source>
        <dbReference type="Pfam" id="PF16854"/>
    </source>
</evidence>
<dbReference type="PANTHER" id="PTHR12820:SF0">
    <property type="entry name" value="VACUOLAR PROTEIN SORTING-ASSOCIATED PROTEIN 53 HOMOLOG"/>
    <property type="match status" value="1"/>
</dbReference>
<feature type="domain" description="Vps53 N-terminal" evidence="8">
    <location>
        <begin position="2"/>
        <end position="228"/>
    </location>
</feature>
<dbReference type="PANTHER" id="PTHR12820">
    <property type="entry name" value="VACUOLAR SORTING PROTEIN 53"/>
    <property type="match status" value="1"/>
</dbReference>
<keyword evidence="6" id="KW-0472">Membrane</keyword>
<dbReference type="AlphaFoldDB" id="A0ABD3NHS7"/>
<proteinExistence type="inferred from homology"/>
<dbReference type="Pfam" id="PF16854">
    <property type="entry name" value="VPS53_C"/>
    <property type="match status" value="1"/>
</dbReference>
<dbReference type="GO" id="GO:0010008">
    <property type="term" value="C:endosome membrane"/>
    <property type="evidence" value="ECO:0007669"/>
    <property type="project" value="UniProtKB-SubCell"/>
</dbReference>
<feature type="domain" description="Vps53 N-terminal" evidence="8">
    <location>
        <begin position="241"/>
        <end position="302"/>
    </location>
</feature>
<comment type="subcellular location">
    <subcellularLocation>
        <location evidence="2">Endosome membrane</location>
        <topology evidence="2">Peripheral membrane protein</topology>
    </subcellularLocation>
    <subcellularLocation>
        <location evidence="1">Golgi apparatus</location>
        <location evidence="1">trans-Golgi network membrane</location>
        <topology evidence="1">Peripheral membrane protein</topology>
    </subcellularLocation>
</comment>
<name>A0ABD3NHS7_9STRA</name>
<evidence type="ECO:0000256" key="5">
    <source>
        <dbReference type="ARBA" id="ARBA00023034"/>
    </source>
</evidence>
<evidence type="ECO:0000313" key="11">
    <source>
        <dbReference type="Proteomes" id="UP001516023"/>
    </source>
</evidence>
<reference evidence="10 11" key="1">
    <citation type="journal article" date="2020" name="G3 (Bethesda)">
        <title>Improved Reference Genome for Cyclotella cryptica CCMP332, a Model for Cell Wall Morphogenesis, Salinity Adaptation, and Lipid Production in Diatoms (Bacillariophyta).</title>
        <authorList>
            <person name="Roberts W.R."/>
            <person name="Downey K.M."/>
            <person name="Ruck E.C."/>
            <person name="Traller J.C."/>
            <person name="Alverson A.J."/>
        </authorList>
    </citation>
    <scope>NUCLEOTIDE SEQUENCE [LARGE SCALE GENOMIC DNA]</scope>
    <source>
        <strain evidence="10 11">CCMP332</strain>
    </source>
</reference>
<dbReference type="Proteomes" id="UP001516023">
    <property type="component" value="Unassembled WGS sequence"/>
</dbReference>
<protein>
    <recommendedName>
        <fullName evidence="12">Vps53 N-terminal domain-containing protein</fullName>
    </recommendedName>
</protein>
<evidence type="ECO:0000256" key="2">
    <source>
        <dbReference type="ARBA" id="ARBA00004481"/>
    </source>
</evidence>
<dbReference type="EMBL" id="JABMIG020000537">
    <property type="protein sequence ID" value="KAL3775457.1"/>
    <property type="molecule type" value="Genomic_DNA"/>
</dbReference>
<keyword evidence="4" id="KW-0967">Endosome</keyword>
<evidence type="ECO:0008006" key="12">
    <source>
        <dbReference type="Google" id="ProtNLM"/>
    </source>
</evidence>
<gene>
    <name evidence="10" type="ORF">HJC23_000606</name>
</gene>
<feature type="region of interest" description="Disordered" evidence="7">
    <location>
        <begin position="393"/>
        <end position="417"/>
    </location>
</feature>
<evidence type="ECO:0000313" key="10">
    <source>
        <dbReference type="EMBL" id="KAL3775457.1"/>
    </source>
</evidence>
<dbReference type="Pfam" id="PF04100">
    <property type="entry name" value="Vps53_N"/>
    <property type="match status" value="2"/>
</dbReference>
<sequence>MHARNAVLQLALRIKDVKEQAHKSEEAVLEITKDMKRLDYAKRHLQRTITALKRLHMLLHAAEQLRMAAMISEGQPVPNYKVAAHLIDATRLLLGHFEGYMGSVPKMRQVRDAVGVLRGQLRDGIVKLFYEVGFPEENQGEMSDDFEENTESGVKLRWGSTVGPPSGMVQSTLADACLVIEALGSQSKEEFITTFVSDHLEEYERVFDPSPAAASKGKSNRGPKSFKKSALVDTDSVNPLSLDQVEKRFAWYRDKLRSLQLKFNNVFPPHWNVHYRLTASILERTARHLKFVLKKNGTSIRIAPFSATPAGAGVVSVSSSLVSAKFSASLSGASTHGGISSSSTHGGPGTGESSIAEGEKAVTALLKALQKTILFEKEMTAWLSRDFGTTFIDPAEVSPGQKRGEDDDALEFDSNGRAVPAGSAEGIRIKYERQKKYGGVEINSSGRETGGQVPPLVGIASVTFDDHMSPYVALEERTMDELLHAAQSDNTVDTRGDRPVFVSSTNLFIYMRNSITRCTALTKEKTFFLLQRAFQKKLRSYANVLEKKLPQPQSQNVAKLALANIQAGASSTGHTSSSQTSHVYRIPPGEEVTVCHVIDTCEYCADTVEALEDLIRDKIGGKYKEKVDMSEDQDAFQEVTAKSIRVLVSGLEQRLDAPMKEISRTNWSSFDIVGEESSYVRTIHLVIHPFVVQVRELIPSSYFRSFCDKFAMSFATYYYRTLVGLKRISEAGTQQLLLDVYSIKTLLLKLPVLEGDKKDTKSRHFITTPSKSLSGGSTIAPAIYMKMVNKEFRKIEVMLKLVGSPKDMLIDMFRAQWDCSIDTSAMASDFQIIMNLKGIPRNEQPSMLENLGLEGGDGTMEGSSSMTANIQALQERGSDVAAKVNADLSQMRQRVDDFRKAFR</sequence>
<comment type="similarity">
    <text evidence="3">Belongs to the VPS53 family.</text>
</comment>
<feature type="compositionally biased region" description="Low complexity" evidence="7">
    <location>
        <begin position="334"/>
        <end position="345"/>
    </location>
</feature>
<feature type="domain" description="Vps53 C-terminal" evidence="9">
    <location>
        <begin position="735"/>
        <end position="839"/>
    </location>
</feature>
<dbReference type="InterPro" id="IPR007234">
    <property type="entry name" value="Vps53_N"/>
</dbReference>
<dbReference type="InterPro" id="IPR031745">
    <property type="entry name" value="Vps53_C"/>
</dbReference>